<organism evidence="1 2">
    <name type="scientific">Eumeta variegata</name>
    <name type="common">Bagworm moth</name>
    <name type="synonym">Eumeta japonica</name>
    <dbReference type="NCBI Taxonomy" id="151549"/>
    <lineage>
        <taxon>Eukaryota</taxon>
        <taxon>Metazoa</taxon>
        <taxon>Ecdysozoa</taxon>
        <taxon>Arthropoda</taxon>
        <taxon>Hexapoda</taxon>
        <taxon>Insecta</taxon>
        <taxon>Pterygota</taxon>
        <taxon>Neoptera</taxon>
        <taxon>Endopterygota</taxon>
        <taxon>Lepidoptera</taxon>
        <taxon>Glossata</taxon>
        <taxon>Ditrysia</taxon>
        <taxon>Tineoidea</taxon>
        <taxon>Psychidae</taxon>
        <taxon>Oiketicinae</taxon>
        <taxon>Eumeta</taxon>
    </lineage>
</organism>
<evidence type="ECO:0000313" key="1">
    <source>
        <dbReference type="EMBL" id="GBP64042.1"/>
    </source>
</evidence>
<dbReference type="OrthoDB" id="425681at2759"/>
<reference evidence="1 2" key="1">
    <citation type="journal article" date="2019" name="Commun. Biol.">
        <title>The bagworm genome reveals a unique fibroin gene that provides high tensile strength.</title>
        <authorList>
            <person name="Kono N."/>
            <person name="Nakamura H."/>
            <person name="Ohtoshi R."/>
            <person name="Tomita M."/>
            <person name="Numata K."/>
            <person name="Arakawa K."/>
        </authorList>
    </citation>
    <scope>NUCLEOTIDE SEQUENCE [LARGE SCALE GENOMIC DNA]</scope>
</reference>
<evidence type="ECO:0000313" key="2">
    <source>
        <dbReference type="Proteomes" id="UP000299102"/>
    </source>
</evidence>
<proteinExistence type="predicted"/>
<dbReference type="Proteomes" id="UP000299102">
    <property type="component" value="Unassembled WGS sequence"/>
</dbReference>
<dbReference type="EMBL" id="BGZK01000886">
    <property type="protein sequence ID" value="GBP64042.1"/>
    <property type="molecule type" value="Genomic_DNA"/>
</dbReference>
<protein>
    <recommendedName>
        <fullName evidence="3">Reverse transcriptase domain-containing protein</fullName>
    </recommendedName>
</protein>
<sequence length="152" mass="17342">MSKSSTLKASRWHVANAVAQANDHCCCYAVTVYHERQLIIIINEAYSDWFDNYRVVCSFTVAVQLIYEYECGLRMDELSVKYLLYADNQVILTSSTCGLQEMVNKMNDSIKKRGESVNIGKTVVIMFEKGKSTTECDTHIDGEKDEQVKEFV</sequence>
<accession>A0A4C1XM14</accession>
<dbReference type="AlphaFoldDB" id="A0A4C1XM14"/>
<comment type="caution">
    <text evidence="1">The sequence shown here is derived from an EMBL/GenBank/DDBJ whole genome shotgun (WGS) entry which is preliminary data.</text>
</comment>
<gene>
    <name evidence="1" type="ORF">EVAR_44125_1</name>
</gene>
<keyword evidence="2" id="KW-1185">Reference proteome</keyword>
<evidence type="ECO:0008006" key="3">
    <source>
        <dbReference type="Google" id="ProtNLM"/>
    </source>
</evidence>
<name>A0A4C1XM14_EUMVA</name>